<protein>
    <submittedName>
        <fullName evidence="1">Uncharacterized protein</fullName>
    </submittedName>
</protein>
<evidence type="ECO:0000313" key="2">
    <source>
        <dbReference type="Proteomes" id="UP000776252"/>
    </source>
</evidence>
<name>A0ABS6BYW6_9CLOT</name>
<organism evidence="1 2">
    <name type="scientific">Clostridium frigoris</name>
    <dbReference type="NCBI Taxonomy" id="205327"/>
    <lineage>
        <taxon>Bacteria</taxon>
        <taxon>Bacillati</taxon>
        <taxon>Bacillota</taxon>
        <taxon>Clostridia</taxon>
        <taxon>Eubacteriales</taxon>
        <taxon>Clostridiaceae</taxon>
        <taxon>Clostridium</taxon>
    </lineage>
</organism>
<dbReference type="Proteomes" id="UP000776252">
    <property type="component" value="Unassembled WGS sequence"/>
</dbReference>
<evidence type="ECO:0000313" key="1">
    <source>
        <dbReference type="EMBL" id="MBU3161812.1"/>
    </source>
</evidence>
<dbReference type="EMBL" id="JAHLDV010000112">
    <property type="protein sequence ID" value="MBU3161812.1"/>
    <property type="molecule type" value="Genomic_DNA"/>
</dbReference>
<proteinExistence type="predicted"/>
<reference evidence="1 2" key="1">
    <citation type="submission" date="2021-06" db="EMBL/GenBank/DDBJ databases">
        <title>Clostridia strains as spoilage organisms.</title>
        <authorList>
            <person name="Wambui J."/>
            <person name="Stephan R."/>
            <person name="Stevens M.J.A."/>
        </authorList>
    </citation>
    <scope>NUCLEOTIDE SEQUENCE [LARGE SCALE GENOMIC DNA]</scope>
    <source>
        <strain evidence="1 2">DSM 14204</strain>
    </source>
</reference>
<comment type="caution">
    <text evidence="1">The sequence shown here is derived from an EMBL/GenBank/DDBJ whole genome shotgun (WGS) entry which is preliminary data.</text>
</comment>
<accession>A0ABS6BYW6</accession>
<gene>
    <name evidence="1" type="ORF">KPL37_19195</name>
</gene>
<sequence length="322" mass="37904">MDKYDYIESIILFINGITGINYQLKLKEVFKIYYESQGKTYEMPDYYGGDQKNDGWVVEDALFYQIYAPTRLKESLKKEIQKKFKTDLEGLIKIVYKDAKWNGRIEKFIFIVNTFDCELPHDSERFFETTVQELKAKFSIDFKYSVVNNEYIRDLLNTIDDIELLKRLSSVLHIKNLIDYNAITETIIIDIIGEISGNIHSKIVFDDELTTYNRISSIKKIEINDLNDRRDEIESIITKLDVVEKAVKSINQDILFANKFERVKNFIIKKYEELSIELSGIKLYDTIIDETLSYTNSKSAVLIPMKFLIVYIFDKCDIFEKE</sequence>
<keyword evidence="2" id="KW-1185">Reference proteome</keyword>